<feature type="region of interest" description="Disordered" evidence="1">
    <location>
        <begin position="1"/>
        <end position="20"/>
    </location>
</feature>
<protein>
    <submittedName>
        <fullName evidence="2">Uncharacterized protein</fullName>
    </submittedName>
</protein>
<evidence type="ECO:0000313" key="2">
    <source>
        <dbReference type="EMBL" id="CAK9173483.1"/>
    </source>
</evidence>
<proteinExistence type="predicted"/>
<gene>
    <name evidence="2" type="ORF">ILEXP_LOCUS43222</name>
</gene>
<dbReference type="EMBL" id="CAUOFW020006169">
    <property type="protein sequence ID" value="CAK9173483.1"/>
    <property type="molecule type" value="Genomic_DNA"/>
</dbReference>
<evidence type="ECO:0000256" key="1">
    <source>
        <dbReference type="SAM" id="MobiDB-lite"/>
    </source>
</evidence>
<dbReference type="AlphaFoldDB" id="A0ABC8TVG5"/>
<accession>A0ABC8TVG5</accession>
<sequence length="167" mass="17975">MIDDEEASHEEDSQPKTKKDLGIVPPFSVITRLLLQQDQSMMASARLKVIEMLNICIMSSISLGAVDVFFCDSVVLVLRQSMGNGPINAGFQLISPRLLNDFVPSLAFFNGAAAFKVGFTALPTGLSAGVLARFAGHSAVLGAPALLQFVSSNHLICQSMHENKEPR</sequence>
<comment type="caution">
    <text evidence="2">The sequence shown here is derived from an EMBL/GenBank/DDBJ whole genome shotgun (WGS) entry which is preliminary data.</text>
</comment>
<keyword evidence="3" id="KW-1185">Reference proteome</keyword>
<evidence type="ECO:0000313" key="3">
    <source>
        <dbReference type="Proteomes" id="UP001642360"/>
    </source>
</evidence>
<dbReference type="Proteomes" id="UP001642360">
    <property type="component" value="Unassembled WGS sequence"/>
</dbReference>
<name>A0ABC8TVG5_9AQUA</name>
<organism evidence="2 3">
    <name type="scientific">Ilex paraguariensis</name>
    <name type="common">yerba mate</name>
    <dbReference type="NCBI Taxonomy" id="185542"/>
    <lineage>
        <taxon>Eukaryota</taxon>
        <taxon>Viridiplantae</taxon>
        <taxon>Streptophyta</taxon>
        <taxon>Embryophyta</taxon>
        <taxon>Tracheophyta</taxon>
        <taxon>Spermatophyta</taxon>
        <taxon>Magnoliopsida</taxon>
        <taxon>eudicotyledons</taxon>
        <taxon>Gunneridae</taxon>
        <taxon>Pentapetalae</taxon>
        <taxon>asterids</taxon>
        <taxon>campanulids</taxon>
        <taxon>Aquifoliales</taxon>
        <taxon>Aquifoliaceae</taxon>
        <taxon>Ilex</taxon>
    </lineage>
</organism>
<reference evidence="2 3" key="1">
    <citation type="submission" date="2024-02" db="EMBL/GenBank/DDBJ databases">
        <authorList>
            <person name="Vignale AGUSTIN F."/>
            <person name="Sosa J E."/>
            <person name="Modenutti C."/>
        </authorList>
    </citation>
    <scope>NUCLEOTIDE SEQUENCE [LARGE SCALE GENOMIC DNA]</scope>
</reference>
<feature type="compositionally biased region" description="Basic and acidic residues" evidence="1">
    <location>
        <begin position="10"/>
        <end position="20"/>
    </location>
</feature>